<evidence type="ECO:0000256" key="2">
    <source>
        <dbReference type="ARBA" id="ARBA00022884"/>
    </source>
</evidence>
<dbReference type="GO" id="GO:0071004">
    <property type="term" value="C:U2-type prespliceosome"/>
    <property type="evidence" value="ECO:0007669"/>
    <property type="project" value="TreeGrafter"/>
</dbReference>
<dbReference type="InterPro" id="IPR051183">
    <property type="entry name" value="U1_U11-U12_snRNP_70-35kDa"/>
</dbReference>
<dbReference type="InterPro" id="IPR035979">
    <property type="entry name" value="RBD_domain_sf"/>
</dbReference>
<dbReference type="SUPFAM" id="SSF54928">
    <property type="entry name" value="RNA-binding domain, RBD"/>
    <property type="match status" value="1"/>
</dbReference>
<dbReference type="PANTHER" id="PTHR13952">
    <property type="entry name" value="U1 SMALL NUCLEAR RIBONUCLEOPROTEIN 70 KD"/>
    <property type="match status" value="1"/>
</dbReference>
<dbReference type="GO" id="GO:0005685">
    <property type="term" value="C:U1 snRNP"/>
    <property type="evidence" value="ECO:0007669"/>
    <property type="project" value="TreeGrafter"/>
</dbReference>
<organism evidence="8 9">
    <name type="scientific">Arxiozyma heterogenica</name>
    <dbReference type="NCBI Taxonomy" id="278026"/>
    <lineage>
        <taxon>Eukaryota</taxon>
        <taxon>Fungi</taxon>
        <taxon>Dikarya</taxon>
        <taxon>Ascomycota</taxon>
        <taxon>Saccharomycotina</taxon>
        <taxon>Saccharomycetes</taxon>
        <taxon>Saccharomycetales</taxon>
        <taxon>Saccharomycetaceae</taxon>
        <taxon>Arxiozyma</taxon>
    </lineage>
</organism>
<dbReference type="CDD" id="cd21615">
    <property type="entry name" value="RRM_SNP1_like"/>
    <property type="match status" value="1"/>
</dbReference>
<dbReference type="GO" id="GO:0030619">
    <property type="term" value="F:U1 snRNA binding"/>
    <property type="evidence" value="ECO:0007669"/>
    <property type="project" value="TreeGrafter"/>
</dbReference>
<dbReference type="Gene3D" id="3.30.70.330">
    <property type="match status" value="1"/>
</dbReference>
<dbReference type="PROSITE" id="PS50102">
    <property type="entry name" value="RRM"/>
    <property type="match status" value="1"/>
</dbReference>
<dbReference type="GO" id="GO:0003729">
    <property type="term" value="F:mRNA binding"/>
    <property type="evidence" value="ECO:0007669"/>
    <property type="project" value="TreeGrafter"/>
</dbReference>
<sequence>MSKFPPDVTALFKPAPPLKYLKSTDHPVHKRQTYPKIAGLSSYLTYLSDYQLKYPNGSRNKYLEYLTRQSERQKKHQERLDEKYKEWDPHNDPHMKNTDPYCTIFVGRLPYDINELELQKIFSKYGSIDRIRIVREKEAKIQNNCGGNDKSRKKKKLSKNEDTNTNNKSRGYGFIVFSNPMSSKKCIRETGVRRGIVIHGRRCIVDYERGRTNKYFVPSRFGGGLGNRGYSLATHTDKQLISNDHRYRGTNKFQSSHPKRSGYYEQIHHTSSATHPRTSLFSQSQNYQNSTLLSQTQTIPSHLMDINDTSEQQVLSYRSRVTRTQKGTSNKTQASLDY</sequence>
<dbReference type="Pfam" id="PF12220">
    <property type="entry name" value="U1snRNP70_N"/>
    <property type="match status" value="1"/>
</dbReference>
<gene>
    <name evidence="8" type="ORF">RI543_000297</name>
</gene>
<dbReference type="InterPro" id="IPR000504">
    <property type="entry name" value="RRM_dom"/>
</dbReference>
<dbReference type="SMART" id="SM00360">
    <property type="entry name" value="RRM"/>
    <property type="match status" value="1"/>
</dbReference>
<keyword evidence="2 5" id="KW-0694">RNA-binding</keyword>
<evidence type="ECO:0000256" key="6">
    <source>
        <dbReference type="SAM" id="MobiDB-lite"/>
    </source>
</evidence>
<evidence type="ECO:0000313" key="9">
    <source>
        <dbReference type="Proteomes" id="UP001306508"/>
    </source>
</evidence>
<evidence type="ECO:0000256" key="1">
    <source>
        <dbReference type="ARBA" id="ARBA00004123"/>
    </source>
</evidence>
<keyword evidence="9" id="KW-1185">Reference proteome</keyword>
<feature type="domain" description="RRM" evidence="7">
    <location>
        <begin position="102"/>
        <end position="210"/>
    </location>
</feature>
<dbReference type="GO" id="GO:0000398">
    <property type="term" value="P:mRNA splicing, via spliceosome"/>
    <property type="evidence" value="ECO:0007669"/>
    <property type="project" value="TreeGrafter"/>
</dbReference>
<proteinExistence type="predicted"/>
<evidence type="ECO:0000313" key="8">
    <source>
        <dbReference type="EMBL" id="KAK5782361.1"/>
    </source>
</evidence>
<evidence type="ECO:0000256" key="4">
    <source>
        <dbReference type="ARBA" id="ARBA00023274"/>
    </source>
</evidence>
<dbReference type="EMBL" id="JAWIZZ010000006">
    <property type="protein sequence ID" value="KAK5782361.1"/>
    <property type="molecule type" value="Genomic_DNA"/>
</dbReference>
<keyword evidence="3" id="KW-0539">Nucleus</keyword>
<reference evidence="9" key="1">
    <citation type="submission" date="2023-07" db="EMBL/GenBank/DDBJ databases">
        <title>A draft genome of Kazachstania heterogenica Y-27499.</title>
        <authorList>
            <person name="Donic C."/>
            <person name="Kralova J.S."/>
            <person name="Fidel L."/>
            <person name="Ben-Dor S."/>
            <person name="Jung S."/>
        </authorList>
    </citation>
    <scope>NUCLEOTIDE SEQUENCE [LARGE SCALE GENOMIC DNA]</scope>
    <source>
        <strain evidence="9">Y27499</strain>
    </source>
</reference>
<keyword evidence="4" id="KW-0687">Ribonucleoprotein</keyword>
<dbReference type="PANTHER" id="PTHR13952:SF5">
    <property type="entry name" value="U1 SMALL NUCLEAR RIBONUCLEOPROTEIN 70 KDA"/>
    <property type="match status" value="1"/>
</dbReference>
<feature type="region of interest" description="Disordered" evidence="6">
    <location>
        <begin position="143"/>
        <end position="170"/>
    </location>
</feature>
<name>A0AAN7W6J0_9SACH</name>
<dbReference type="GO" id="GO:0071011">
    <property type="term" value="C:precatalytic spliceosome"/>
    <property type="evidence" value="ECO:0007669"/>
    <property type="project" value="TreeGrafter"/>
</dbReference>
<comment type="subcellular location">
    <subcellularLocation>
        <location evidence="1">Nucleus</location>
    </subcellularLocation>
</comment>
<dbReference type="AlphaFoldDB" id="A0AAN7W6J0"/>
<dbReference type="Proteomes" id="UP001306508">
    <property type="component" value="Unassembled WGS sequence"/>
</dbReference>
<accession>A0AAN7W6J0</accession>
<dbReference type="InterPro" id="IPR022023">
    <property type="entry name" value="U1snRNP70_N"/>
</dbReference>
<dbReference type="InterPro" id="IPR012677">
    <property type="entry name" value="Nucleotide-bd_a/b_plait_sf"/>
</dbReference>
<protein>
    <recommendedName>
        <fullName evidence="7">RRM domain-containing protein</fullName>
    </recommendedName>
</protein>
<dbReference type="Pfam" id="PF00076">
    <property type="entry name" value="RRM_1"/>
    <property type="match status" value="1"/>
</dbReference>
<evidence type="ECO:0000256" key="3">
    <source>
        <dbReference type="ARBA" id="ARBA00023242"/>
    </source>
</evidence>
<comment type="caution">
    <text evidence="8">The sequence shown here is derived from an EMBL/GenBank/DDBJ whole genome shotgun (WGS) entry which is preliminary data.</text>
</comment>
<evidence type="ECO:0000256" key="5">
    <source>
        <dbReference type="PROSITE-ProRule" id="PRU00176"/>
    </source>
</evidence>
<evidence type="ECO:0000259" key="7">
    <source>
        <dbReference type="PROSITE" id="PS50102"/>
    </source>
</evidence>